<gene>
    <name evidence="3" type="ORF">HW115_05600</name>
</gene>
<protein>
    <submittedName>
        <fullName evidence="3">PEP-CTERM sorting domain-containing protein</fullName>
    </submittedName>
</protein>
<evidence type="ECO:0000313" key="3">
    <source>
        <dbReference type="EMBL" id="NWK55074.1"/>
    </source>
</evidence>
<feature type="signal peptide" evidence="1">
    <location>
        <begin position="1"/>
        <end position="23"/>
    </location>
</feature>
<dbReference type="RefSeq" id="WP_178931615.1">
    <property type="nucleotide sequence ID" value="NZ_JACBAZ010000002.1"/>
</dbReference>
<keyword evidence="1" id="KW-0732">Signal</keyword>
<dbReference type="InterPro" id="IPR013424">
    <property type="entry name" value="Ice-binding_C"/>
</dbReference>
<keyword evidence="4" id="KW-1185">Reference proteome</keyword>
<sequence>MNKTILTTALTISLAALCQSASAATVLPLLNGDFQNTGTGKANLNRPANWTGTNLYRADNSYGYNSRGVLVRGTGDAYIYQRGTLTGITEPTINLKGWAWAVINSGPADVGTVTLKALGGAAGDRETSFTFSGSTIGNDNWTAFDLSIEKGDATQWEVHLNYDEKSNNYAAVRFDELTLQAVPEPSSAALLGLGGLSLILRRRK</sequence>
<dbReference type="Proteomes" id="UP000557872">
    <property type="component" value="Unassembled WGS sequence"/>
</dbReference>
<evidence type="ECO:0000256" key="1">
    <source>
        <dbReference type="SAM" id="SignalP"/>
    </source>
</evidence>
<evidence type="ECO:0000313" key="4">
    <source>
        <dbReference type="Proteomes" id="UP000557872"/>
    </source>
</evidence>
<evidence type="ECO:0000259" key="2">
    <source>
        <dbReference type="Pfam" id="PF07589"/>
    </source>
</evidence>
<dbReference type="AlphaFoldDB" id="A0A851GLR0"/>
<feature type="domain" description="Ice-binding protein C-terminal" evidence="2">
    <location>
        <begin position="181"/>
        <end position="203"/>
    </location>
</feature>
<dbReference type="EMBL" id="JACBAZ010000002">
    <property type="protein sequence ID" value="NWK55074.1"/>
    <property type="molecule type" value="Genomic_DNA"/>
</dbReference>
<accession>A0A851GLR0</accession>
<feature type="chain" id="PRO_5032548285" evidence="1">
    <location>
        <begin position="24"/>
        <end position="204"/>
    </location>
</feature>
<comment type="caution">
    <text evidence="3">The sequence shown here is derived from an EMBL/GenBank/DDBJ whole genome shotgun (WGS) entry which is preliminary data.</text>
</comment>
<name>A0A851GLR0_9BACT</name>
<reference evidence="3 4" key="1">
    <citation type="submission" date="2020-07" db="EMBL/GenBank/DDBJ databases">
        <title>Roseicoccus Jingziensis gen. nov., sp. nov., isolated from coastal seawater.</title>
        <authorList>
            <person name="Feng X."/>
        </authorList>
    </citation>
    <scope>NUCLEOTIDE SEQUENCE [LARGE SCALE GENOMIC DNA]</scope>
    <source>
        <strain evidence="3 4">N1E253</strain>
    </source>
</reference>
<proteinExistence type="predicted"/>
<dbReference type="NCBIfam" id="TIGR02595">
    <property type="entry name" value="PEP_CTERM"/>
    <property type="match status" value="1"/>
</dbReference>
<dbReference type="Pfam" id="PF07589">
    <property type="entry name" value="PEP-CTERM"/>
    <property type="match status" value="1"/>
</dbReference>
<organism evidence="3 4">
    <name type="scientific">Oceaniferula marina</name>
    <dbReference type="NCBI Taxonomy" id="2748318"/>
    <lineage>
        <taxon>Bacteria</taxon>
        <taxon>Pseudomonadati</taxon>
        <taxon>Verrucomicrobiota</taxon>
        <taxon>Verrucomicrobiia</taxon>
        <taxon>Verrucomicrobiales</taxon>
        <taxon>Verrucomicrobiaceae</taxon>
        <taxon>Oceaniferula</taxon>
    </lineage>
</organism>